<sequence>MNNKGIKRLFLIFSIITIGLIISACSSDTGSDDTNNEGDSGAQSGEPQQGGILNVGLSSNPNTLDPIRYTGVYESQIMRSIGNTLIVYNKDLSGFDPSIATEWEPSEDLMSFTFKLRDDVYFQEGEYQDGRQMTAEDVKFSLERSSEESALNRLAGVESVEVVDEFEVKIHLEEPNSALLAMLTDRGNIIVPKEEVEGWGDAFGANLVGTGPFTLKNWQTDQQVELVRHDNYWGETPNLDGVTYKIISDPTMMTNALRSNDIDIATDIKGQNREVIEQDPNLELQSKNGLTLTYIDMNNQEGPTADPKVREAIYKATNVEEIVQGVNQWGGASVSYAPIPKESWAYSEELESLKPEYDPEAAKELLAETDYADGFKTELHVLESRVPYATIFQNQMKENLNIDVDVKVSEWGTLSDTASKGNSPFYIGGWAWYPDPYFFLNQLYHSDQIGSLGNGRGYDNSKVDELLDQALTGTADQEERTALYQEAIEIMMGDYSRIELDNLDTTAAVSPQVGGFEIMADGSINIVDPNGTNVWVSR</sequence>
<organism evidence="3 4">
    <name type="scientific">Virgibacillus tibetensis</name>
    <dbReference type="NCBI Taxonomy" id="3042313"/>
    <lineage>
        <taxon>Bacteria</taxon>
        <taxon>Bacillati</taxon>
        <taxon>Bacillota</taxon>
        <taxon>Bacilli</taxon>
        <taxon>Bacillales</taxon>
        <taxon>Bacillaceae</taxon>
        <taxon>Virgibacillus</taxon>
    </lineage>
</organism>
<dbReference type="Gene3D" id="3.10.105.10">
    <property type="entry name" value="Dipeptide-binding Protein, Domain 3"/>
    <property type="match status" value="1"/>
</dbReference>
<feature type="compositionally biased region" description="Polar residues" evidence="1">
    <location>
        <begin position="37"/>
        <end position="47"/>
    </location>
</feature>
<name>A0ABU6KD02_9BACI</name>
<dbReference type="InterPro" id="IPR000914">
    <property type="entry name" value="SBP_5_dom"/>
</dbReference>
<dbReference type="EMBL" id="JARZFX010000002">
    <property type="protein sequence ID" value="MEC5423216.1"/>
    <property type="molecule type" value="Genomic_DNA"/>
</dbReference>
<evidence type="ECO:0000313" key="3">
    <source>
        <dbReference type="EMBL" id="MEC5423216.1"/>
    </source>
</evidence>
<feature type="region of interest" description="Disordered" evidence="1">
    <location>
        <begin position="29"/>
        <end position="59"/>
    </location>
</feature>
<dbReference type="InterPro" id="IPR030678">
    <property type="entry name" value="Peptide/Ni-bd"/>
</dbReference>
<dbReference type="InterPro" id="IPR039424">
    <property type="entry name" value="SBP_5"/>
</dbReference>
<dbReference type="PROSITE" id="PS51257">
    <property type="entry name" value="PROKAR_LIPOPROTEIN"/>
    <property type="match status" value="1"/>
</dbReference>
<protein>
    <submittedName>
        <fullName evidence="3">ABC transporter substrate-binding protein</fullName>
    </submittedName>
</protein>
<accession>A0ABU6KD02</accession>
<dbReference type="Proteomes" id="UP001335737">
    <property type="component" value="Unassembled WGS sequence"/>
</dbReference>
<dbReference type="Gene3D" id="3.40.190.10">
    <property type="entry name" value="Periplasmic binding protein-like II"/>
    <property type="match status" value="1"/>
</dbReference>
<evidence type="ECO:0000313" key="4">
    <source>
        <dbReference type="Proteomes" id="UP001335737"/>
    </source>
</evidence>
<gene>
    <name evidence="3" type="ORF">QGM71_06835</name>
</gene>
<dbReference type="RefSeq" id="WP_327606774.1">
    <property type="nucleotide sequence ID" value="NZ_JARZFX010000002.1"/>
</dbReference>
<dbReference type="PANTHER" id="PTHR30290">
    <property type="entry name" value="PERIPLASMIC BINDING COMPONENT OF ABC TRANSPORTER"/>
    <property type="match status" value="1"/>
</dbReference>
<comment type="caution">
    <text evidence="3">The sequence shown here is derived from an EMBL/GenBank/DDBJ whole genome shotgun (WGS) entry which is preliminary data.</text>
</comment>
<dbReference type="Pfam" id="PF00496">
    <property type="entry name" value="SBP_bac_5"/>
    <property type="match status" value="1"/>
</dbReference>
<proteinExistence type="predicted"/>
<evidence type="ECO:0000256" key="1">
    <source>
        <dbReference type="SAM" id="MobiDB-lite"/>
    </source>
</evidence>
<feature type="domain" description="Solute-binding protein family 5" evidence="2">
    <location>
        <begin position="96"/>
        <end position="450"/>
    </location>
</feature>
<keyword evidence="4" id="KW-1185">Reference proteome</keyword>
<evidence type="ECO:0000259" key="2">
    <source>
        <dbReference type="Pfam" id="PF00496"/>
    </source>
</evidence>
<dbReference type="CDD" id="cd00995">
    <property type="entry name" value="PBP2_NikA_DppA_OppA_like"/>
    <property type="match status" value="1"/>
</dbReference>
<reference evidence="3 4" key="1">
    <citation type="journal article" date="2024" name="Int. J. Syst. Evol. Microbiol.">
        <title>Virgibacillus tibetensis sp. nov., isolated from salt lake on the Tibetan Plateau of China.</title>
        <authorList>
            <person name="Phurbu D."/>
            <person name="Liu Z.-X."/>
            <person name="Wang R."/>
            <person name="Zheng Y.-Y."/>
            <person name="Liu H.-C."/>
            <person name="Zhou Y.-G."/>
            <person name="Yu Y.-J."/>
            <person name="Li A.-H."/>
        </authorList>
    </citation>
    <scope>NUCLEOTIDE SEQUENCE [LARGE SCALE GENOMIC DNA]</scope>
    <source>
        <strain evidence="3 4">C22-A2</strain>
    </source>
</reference>
<dbReference type="SUPFAM" id="SSF53850">
    <property type="entry name" value="Periplasmic binding protein-like II"/>
    <property type="match status" value="1"/>
</dbReference>
<dbReference type="Gene3D" id="3.90.76.10">
    <property type="entry name" value="Dipeptide-binding Protein, Domain 1"/>
    <property type="match status" value="1"/>
</dbReference>
<dbReference type="PIRSF" id="PIRSF002741">
    <property type="entry name" value="MppA"/>
    <property type="match status" value="1"/>
</dbReference>